<feature type="transmembrane region" description="Helical" evidence="8">
    <location>
        <begin position="323"/>
        <end position="346"/>
    </location>
</feature>
<feature type="transmembrane region" description="Helical" evidence="8">
    <location>
        <begin position="67"/>
        <end position="84"/>
    </location>
</feature>
<dbReference type="PATRIC" id="fig|1204738.3.peg.3061"/>
<dbReference type="AlphaFoldDB" id="L9U8I6"/>
<dbReference type="InterPro" id="IPR020846">
    <property type="entry name" value="MFS_dom"/>
</dbReference>
<dbReference type="PANTHER" id="PTHR43271">
    <property type="entry name" value="BLL2771 PROTEIN"/>
    <property type="match status" value="1"/>
</dbReference>
<feature type="transmembrane region" description="Helical" evidence="8">
    <location>
        <begin position="352"/>
        <end position="377"/>
    </location>
</feature>
<feature type="transmembrane region" description="Helical" evidence="8">
    <location>
        <begin position="37"/>
        <end position="55"/>
    </location>
</feature>
<dbReference type="InterPro" id="IPR011701">
    <property type="entry name" value="MFS"/>
</dbReference>
<keyword evidence="6 8" id="KW-1133">Transmembrane helix</keyword>
<dbReference type="EMBL" id="AOPO01000008">
    <property type="protein sequence ID" value="ELY21159.1"/>
    <property type="molecule type" value="Genomic_DNA"/>
</dbReference>
<evidence type="ECO:0000259" key="9">
    <source>
        <dbReference type="PROSITE" id="PS50850"/>
    </source>
</evidence>
<dbReference type="GO" id="GO:0022857">
    <property type="term" value="F:transmembrane transporter activity"/>
    <property type="evidence" value="ECO:0007669"/>
    <property type="project" value="InterPro"/>
</dbReference>
<keyword evidence="7 8" id="KW-0472">Membrane</keyword>
<feature type="transmembrane region" description="Helical" evidence="8">
    <location>
        <begin position="125"/>
        <end position="144"/>
    </location>
</feature>
<evidence type="ECO:0000256" key="2">
    <source>
        <dbReference type="ARBA" id="ARBA00008335"/>
    </source>
</evidence>
<feature type="transmembrane region" description="Helical" evidence="8">
    <location>
        <begin position="90"/>
        <end position="113"/>
    </location>
</feature>
<dbReference type="RefSeq" id="WP_009287620.1">
    <property type="nucleotide sequence ID" value="NZ_AOPO01000008.1"/>
</dbReference>
<dbReference type="SUPFAM" id="SSF103473">
    <property type="entry name" value="MFS general substrate transporter"/>
    <property type="match status" value="1"/>
</dbReference>
<gene>
    <name evidence="10" type="ORF">HALTITAN_2038</name>
</gene>
<keyword evidence="4" id="KW-1003">Cell membrane</keyword>
<comment type="similarity">
    <text evidence="2">Belongs to the major facilitator superfamily.</text>
</comment>
<dbReference type="InterPro" id="IPR036259">
    <property type="entry name" value="MFS_trans_sf"/>
</dbReference>
<dbReference type="Proteomes" id="UP000011651">
    <property type="component" value="Unassembled WGS sequence"/>
</dbReference>
<evidence type="ECO:0000256" key="1">
    <source>
        <dbReference type="ARBA" id="ARBA00004651"/>
    </source>
</evidence>
<protein>
    <submittedName>
        <fullName evidence="10">Major facilitator superfamily, general substrate transporter</fullName>
    </submittedName>
</protein>
<accession>L9U8I6</accession>
<dbReference type="Gene3D" id="1.20.1250.20">
    <property type="entry name" value="MFS general substrate transporter like domains"/>
    <property type="match status" value="1"/>
</dbReference>
<reference evidence="10 11" key="1">
    <citation type="journal article" date="2013" name="Genome Announc.">
        <title>Draft Genome of the Marine Gammaproteobacterium Halomonas titanicae.</title>
        <authorList>
            <person name="Sanchez-Porro C."/>
            <person name="de la Haba R.R."/>
            <person name="Cruz-Hernandez N."/>
            <person name="Gonzalez J.M."/>
            <person name="Reyes-Guirao C."/>
            <person name="Navarro-Sampedro L."/>
            <person name="Carballo M."/>
            <person name="Ventosa A."/>
        </authorList>
    </citation>
    <scope>NUCLEOTIDE SEQUENCE [LARGE SCALE GENOMIC DNA]</scope>
    <source>
        <strain evidence="10 11">BH1</strain>
    </source>
</reference>
<feature type="transmembrane region" description="Helical" evidence="8">
    <location>
        <begin position="292"/>
        <end position="311"/>
    </location>
</feature>
<organism evidence="10 11">
    <name type="scientific">Vreelandella titanicae BH1</name>
    <dbReference type="NCBI Taxonomy" id="1204738"/>
    <lineage>
        <taxon>Bacteria</taxon>
        <taxon>Pseudomonadati</taxon>
        <taxon>Pseudomonadota</taxon>
        <taxon>Gammaproteobacteria</taxon>
        <taxon>Oceanospirillales</taxon>
        <taxon>Halomonadaceae</taxon>
        <taxon>Vreelandella</taxon>
    </lineage>
</organism>
<feature type="transmembrane region" description="Helical" evidence="8">
    <location>
        <begin position="206"/>
        <end position="231"/>
    </location>
</feature>
<dbReference type="GO" id="GO:0005886">
    <property type="term" value="C:plasma membrane"/>
    <property type="evidence" value="ECO:0007669"/>
    <property type="project" value="UniProtKB-SubCell"/>
</dbReference>
<keyword evidence="3" id="KW-0813">Transport</keyword>
<dbReference type="Pfam" id="PF07690">
    <property type="entry name" value="MFS_1"/>
    <property type="match status" value="1"/>
</dbReference>
<evidence type="ECO:0000256" key="3">
    <source>
        <dbReference type="ARBA" id="ARBA00022448"/>
    </source>
</evidence>
<name>L9U8I6_9GAMM</name>
<comment type="subcellular location">
    <subcellularLocation>
        <location evidence="1">Cell membrane</location>
        <topology evidence="1">Multi-pass membrane protein</topology>
    </subcellularLocation>
</comment>
<dbReference type="PROSITE" id="PS50850">
    <property type="entry name" value="MFS"/>
    <property type="match status" value="1"/>
</dbReference>
<evidence type="ECO:0000256" key="7">
    <source>
        <dbReference type="ARBA" id="ARBA00023136"/>
    </source>
</evidence>
<feature type="transmembrane region" description="Helical" evidence="8">
    <location>
        <begin position="270"/>
        <end position="286"/>
    </location>
</feature>
<evidence type="ECO:0000313" key="11">
    <source>
        <dbReference type="Proteomes" id="UP000011651"/>
    </source>
</evidence>
<proteinExistence type="inferred from homology"/>
<keyword evidence="5 8" id="KW-0812">Transmembrane</keyword>
<evidence type="ECO:0000256" key="6">
    <source>
        <dbReference type="ARBA" id="ARBA00022989"/>
    </source>
</evidence>
<evidence type="ECO:0000256" key="4">
    <source>
        <dbReference type="ARBA" id="ARBA00022475"/>
    </source>
</evidence>
<feature type="domain" description="Major facilitator superfamily (MFS) profile" evidence="9">
    <location>
        <begin position="1"/>
        <end position="380"/>
    </location>
</feature>
<sequence>MRLLILLVSTSTFFNLYQLQAIYPWLSIRYGAGLTEAGWLNMATLLGMMITAPFASKITRKILPQHAIIAGVLTLALLNIIIAISKGLELLFIVRFLQGITLPCILTSGIQILSKIEDINSRKKCVGYYVAGTIFGSTLSRFYPAISIDLLGWQIGFISCSGFLLLACYFIAQRAQSANIKSIEKEQEKAPYISYLKVAFLEKRLLIAYVLGFGLLLSQSSIFTVLGLSLAEFPYNKSSSKIGLIYLASLPAIVVTLLIPKLFCLKREKFFYVTFISLLWASLSLMGSNFNFIIIGVIGFSISTYSMQIMTTEMVSRAQEVPANFASGIYLFFYYGGGTIGAFFSAFSYNHWGWLGALIFVAIFQTVILVIVIFLVIDSRKEARQNVKYIE</sequence>
<comment type="caution">
    <text evidence="10">The sequence shown here is derived from an EMBL/GenBank/DDBJ whole genome shotgun (WGS) entry which is preliminary data.</text>
</comment>
<dbReference type="PANTHER" id="PTHR43271:SF2">
    <property type="entry name" value="BLL2771 PROTEIN"/>
    <property type="match status" value="1"/>
</dbReference>
<evidence type="ECO:0000256" key="8">
    <source>
        <dbReference type="SAM" id="Phobius"/>
    </source>
</evidence>
<evidence type="ECO:0000256" key="5">
    <source>
        <dbReference type="ARBA" id="ARBA00022692"/>
    </source>
</evidence>
<feature type="transmembrane region" description="Helical" evidence="8">
    <location>
        <begin position="150"/>
        <end position="172"/>
    </location>
</feature>
<evidence type="ECO:0000313" key="10">
    <source>
        <dbReference type="EMBL" id="ELY21159.1"/>
    </source>
</evidence>
<feature type="transmembrane region" description="Helical" evidence="8">
    <location>
        <begin position="243"/>
        <end position="263"/>
    </location>
</feature>